<evidence type="ECO:0000256" key="9">
    <source>
        <dbReference type="SAM" id="Phobius"/>
    </source>
</evidence>
<evidence type="ECO:0000256" key="7">
    <source>
        <dbReference type="PROSITE-ProRule" id="PRU10141"/>
    </source>
</evidence>
<evidence type="ECO:0000256" key="6">
    <source>
        <dbReference type="ARBA" id="ARBA00022840"/>
    </source>
</evidence>
<dbReference type="SMART" id="SM00220">
    <property type="entry name" value="S_TKc"/>
    <property type="match status" value="1"/>
</dbReference>
<dbReference type="GO" id="GO:0005524">
    <property type="term" value="F:ATP binding"/>
    <property type="evidence" value="ECO:0007669"/>
    <property type="project" value="UniProtKB-UniRule"/>
</dbReference>
<feature type="compositionally biased region" description="Acidic residues" evidence="8">
    <location>
        <begin position="511"/>
        <end position="524"/>
    </location>
</feature>
<dbReference type="PANTHER" id="PTHR43289">
    <property type="entry name" value="MITOGEN-ACTIVATED PROTEIN KINASE KINASE KINASE 20-RELATED"/>
    <property type="match status" value="1"/>
</dbReference>
<dbReference type="FunFam" id="1.10.510.10:FF:000021">
    <property type="entry name" value="Serine/threonine protein kinase"/>
    <property type="match status" value="1"/>
</dbReference>
<evidence type="ECO:0000256" key="5">
    <source>
        <dbReference type="ARBA" id="ARBA00022777"/>
    </source>
</evidence>
<gene>
    <name evidence="11" type="ORF">JEQ17_24290</name>
</gene>
<evidence type="ECO:0000256" key="3">
    <source>
        <dbReference type="ARBA" id="ARBA00022679"/>
    </source>
</evidence>
<dbReference type="InterPro" id="IPR011009">
    <property type="entry name" value="Kinase-like_dom_sf"/>
</dbReference>
<dbReference type="Gene3D" id="3.30.200.20">
    <property type="entry name" value="Phosphorylase Kinase, domain 1"/>
    <property type="match status" value="1"/>
</dbReference>
<proteinExistence type="predicted"/>
<feature type="transmembrane region" description="Helical" evidence="9">
    <location>
        <begin position="391"/>
        <end position="412"/>
    </location>
</feature>
<evidence type="ECO:0000259" key="10">
    <source>
        <dbReference type="PROSITE" id="PS50011"/>
    </source>
</evidence>
<sequence>MLVAERYRLHGSIGRGGMGEVWQATDEVLGREVAVKLLLGDEADSAAAARFRLEAQTAARLSHPYVVAVFDFGAWDDRFYLVMELVEGQSLAQELTAAGSLGTERVATVAAQAAAGLAAAHREGIVHRDIKPGNLLSDPQGTVKIGDFGIARFVDDPASALTTAGQIVGTSLYLAPERALGRPASAASDVYSLGCVLYQLLTGRPPFHAESATVTLHQHIDMAPVPPRERGVQLPPAFENYLLGLLAKQPEDRPTAQEVADWFGTGAWRGLAEPLPVASDTRSASLSAAPPYASRPPQPGSAETGPPTMYRLPSTAPQPAQPARSAHQARATHGGHATHAGHAANSAHSAHSSHSSSSTPSRRARSGGARAGAATRTGGGVGAMARRRPRVFGILAGAVLFVLAVLAGMKMFSPDTTATETGNGLKDGSSSTGPESTGAPAAGTVARTGAPGSTPAPGVNAEPPASPSFTETAADTPSPAETEEEKAKEEQKEQAPPKQEEQPQPPPQYGDGDDDDDDGGYGDD</sequence>
<keyword evidence="4 7" id="KW-0547">Nucleotide-binding</keyword>
<dbReference type="PROSITE" id="PS00107">
    <property type="entry name" value="PROTEIN_KINASE_ATP"/>
    <property type="match status" value="1"/>
</dbReference>
<evidence type="ECO:0000256" key="1">
    <source>
        <dbReference type="ARBA" id="ARBA00012513"/>
    </source>
</evidence>
<dbReference type="KEGG" id="slf:JEQ17_24290"/>
<dbReference type="EMBL" id="CP066831">
    <property type="protein sequence ID" value="QQM42250.1"/>
    <property type="molecule type" value="Genomic_DNA"/>
</dbReference>
<feature type="compositionally biased region" description="Low complexity" evidence="8">
    <location>
        <begin position="283"/>
        <end position="292"/>
    </location>
</feature>
<dbReference type="CDD" id="cd14014">
    <property type="entry name" value="STKc_PknB_like"/>
    <property type="match status" value="1"/>
</dbReference>
<evidence type="ECO:0000256" key="4">
    <source>
        <dbReference type="ARBA" id="ARBA00022741"/>
    </source>
</evidence>
<feature type="region of interest" description="Disordered" evidence="8">
    <location>
        <begin position="418"/>
        <end position="524"/>
    </location>
</feature>
<reference evidence="11 12" key="1">
    <citation type="submission" date="2020-12" db="EMBL/GenBank/DDBJ databases">
        <title>A novel species.</title>
        <authorList>
            <person name="Li K."/>
        </authorList>
    </citation>
    <scope>NUCLEOTIDE SEQUENCE [LARGE SCALE GENOMIC DNA]</scope>
    <source>
        <strain evidence="11 12">ZYC-3</strain>
    </source>
</reference>
<dbReference type="AlphaFoldDB" id="A0A7T7I750"/>
<dbReference type="PROSITE" id="PS50011">
    <property type="entry name" value="PROTEIN_KINASE_DOM"/>
    <property type="match status" value="1"/>
</dbReference>
<evidence type="ECO:0000313" key="11">
    <source>
        <dbReference type="EMBL" id="QQM42250.1"/>
    </source>
</evidence>
<dbReference type="GO" id="GO:0004674">
    <property type="term" value="F:protein serine/threonine kinase activity"/>
    <property type="evidence" value="ECO:0007669"/>
    <property type="project" value="UniProtKB-KW"/>
</dbReference>
<keyword evidence="6 7" id="KW-0067">ATP-binding</keyword>
<keyword evidence="5 11" id="KW-0418">Kinase</keyword>
<feature type="binding site" evidence="7">
    <location>
        <position position="36"/>
    </location>
    <ligand>
        <name>ATP</name>
        <dbReference type="ChEBI" id="CHEBI:30616"/>
    </ligand>
</feature>
<dbReference type="InterPro" id="IPR000719">
    <property type="entry name" value="Prot_kinase_dom"/>
</dbReference>
<name>A0A7T7I750_9ACTN</name>
<feature type="compositionally biased region" description="Polar residues" evidence="8">
    <location>
        <begin position="418"/>
        <end position="435"/>
    </location>
</feature>
<evidence type="ECO:0000256" key="2">
    <source>
        <dbReference type="ARBA" id="ARBA00022527"/>
    </source>
</evidence>
<dbReference type="Gene3D" id="1.10.510.10">
    <property type="entry name" value="Transferase(Phosphotransferase) domain 1"/>
    <property type="match status" value="1"/>
</dbReference>
<accession>A0A7T7I750</accession>
<dbReference type="Proteomes" id="UP000595636">
    <property type="component" value="Chromosome"/>
</dbReference>
<feature type="compositionally biased region" description="Low complexity" evidence="8">
    <location>
        <begin position="326"/>
        <end position="376"/>
    </location>
</feature>
<evidence type="ECO:0000256" key="8">
    <source>
        <dbReference type="SAM" id="MobiDB-lite"/>
    </source>
</evidence>
<keyword evidence="9" id="KW-0812">Transmembrane</keyword>
<keyword evidence="2" id="KW-0723">Serine/threonine-protein kinase</keyword>
<dbReference type="SUPFAM" id="SSF56112">
    <property type="entry name" value="Protein kinase-like (PK-like)"/>
    <property type="match status" value="1"/>
</dbReference>
<feature type="region of interest" description="Disordered" evidence="8">
    <location>
        <begin position="279"/>
        <end position="382"/>
    </location>
</feature>
<dbReference type="EC" id="2.7.11.1" evidence="1"/>
<dbReference type="Pfam" id="PF00069">
    <property type="entry name" value="Pkinase"/>
    <property type="match status" value="1"/>
</dbReference>
<dbReference type="InterPro" id="IPR017441">
    <property type="entry name" value="Protein_kinase_ATP_BS"/>
</dbReference>
<keyword evidence="9" id="KW-0472">Membrane</keyword>
<dbReference type="PANTHER" id="PTHR43289:SF6">
    <property type="entry name" value="SERINE_THREONINE-PROTEIN KINASE NEKL-3"/>
    <property type="match status" value="1"/>
</dbReference>
<protein>
    <recommendedName>
        <fullName evidence="1">non-specific serine/threonine protein kinase</fullName>
        <ecNumber evidence="1">2.7.11.1</ecNumber>
    </recommendedName>
</protein>
<keyword evidence="12" id="KW-1185">Reference proteome</keyword>
<feature type="domain" description="Protein kinase" evidence="10">
    <location>
        <begin position="7"/>
        <end position="263"/>
    </location>
</feature>
<organism evidence="11 12">
    <name type="scientific">Streptomyces liliifuscus</name>
    <dbReference type="NCBI Taxonomy" id="2797636"/>
    <lineage>
        <taxon>Bacteria</taxon>
        <taxon>Bacillati</taxon>
        <taxon>Actinomycetota</taxon>
        <taxon>Actinomycetes</taxon>
        <taxon>Kitasatosporales</taxon>
        <taxon>Streptomycetaceae</taxon>
        <taxon>Streptomyces</taxon>
    </lineage>
</organism>
<evidence type="ECO:0000313" key="12">
    <source>
        <dbReference type="Proteomes" id="UP000595636"/>
    </source>
</evidence>
<feature type="compositionally biased region" description="Basic and acidic residues" evidence="8">
    <location>
        <begin position="485"/>
        <end position="501"/>
    </location>
</feature>
<keyword evidence="9" id="KW-1133">Transmembrane helix</keyword>
<keyword evidence="3" id="KW-0808">Transferase</keyword>